<dbReference type="SUPFAM" id="SSF51735">
    <property type="entry name" value="NAD(P)-binding Rossmann-fold domains"/>
    <property type="match status" value="1"/>
</dbReference>
<dbReference type="EMBL" id="KM017070">
    <property type="protein sequence ID" value="AJW29386.1"/>
    <property type="molecule type" value="Genomic_DNA"/>
</dbReference>
<proteinExistence type="predicted"/>
<dbReference type="InterPro" id="IPR055080">
    <property type="entry name" value="Gal80p-like_C"/>
</dbReference>
<gene>
    <name evidence="4" type="ORF">plasmid201_198</name>
</gene>
<dbReference type="GO" id="GO:0016491">
    <property type="term" value="F:oxidoreductase activity"/>
    <property type="evidence" value="ECO:0007669"/>
    <property type="project" value="UniProtKB-KW"/>
</dbReference>
<geneLocation type="plasmid" evidence="4">
    <name>201</name>
</geneLocation>
<dbReference type="Gene3D" id="3.30.360.10">
    <property type="entry name" value="Dihydrodipicolinate Reductase, domain 2"/>
    <property type="match status" value="1"/>
</dbReference>
<evidence type="ECO:0000259" key="3">
    <source>
        <dbReference type="Pfam" id="PF22685"/>
    </source>
</evidence>
<dbReference type="InterPro" id="IPR000683">
    <property type="entry name" value="Gfo/Idh/MocA-like_OxRdtase_N"/>
</dbReference>
<dbReference type="AlphaFoldDB" id="A0A0D4ZZM2"/>
<dbReference type="InterPro" id="IPR036291">
    <property type="entry name" value="NAD(P)-bd_dom_sf"/>
</dbReference>
<dbReference type="SUPFAM" id="SSF55347">
    <property type="entry name" value="Glyceraldehyde-3-phosphate dehydrogenase-like, C-terminal domain"/>
    <property type="match status" value="1"/>
</dbReference>
<dbReference type="InterPro" id="IPR050463">
    <property type="entry name" value="Gfo/Idh/MocA_oxidrdct_glycsds"/>
</dbReference>
<sequence length="369" mass="38892">MPGTAAPLGVGFIGLSAKGGWAATAHFEALRAMPDRFVIRALSASTPGSAQAAGEAHDIGFATDDPAILAAQPGIDLVVVTVKVPHHKELVAQALNRGKAVYCEWPLGKDLDEGRAIAASAEERGVRAFVGLQGRSAPAIRYLRDLVRKGYVGEVISSNVIGAGGFPWGGAAMAGMAYVLDDTSGATMLSIPFGHMVDMFTWVLGDFSRLHASLATRYPLVKLVDADGSVDATAPDQIAVGGILDSGAVVALQYRGGDAPECGFRWEINGRDGVLIVEGNSGHLQYGHVRISGRQGTGPTDDLTVPAQYRLLPTDPLGYSDAVAHAYRAVHEDLTTGSSIAPTFDDAVKTHRLLDRIERAADWNRRSSI</sequence>
<dbReference type="Pfam" id="PF22685">
    <property type="entry name" value="Gal80p_C-like"/>
    <property type="match status" value="1"/>
</dbReference>
<organism evidence="4">
    <name type="scientific">Sphingomonas sp. NS2</name>
    <dbReference type="NCBI Taxonomy" id="908605"/>
    <lineage>
        <taxon>Bacteria</taxon>
        <taxon>Pseudomonadati</taxon>
        <taxon>Pseudomonadota</taxon>
        <taxon>Alphaproteobacteria</taxon>
        <taxon>Sphingomonadales</taxon>
        <taxon>Sphingomonadaceae</taxon>
        <taxon>Sphingomonas</taxon>
    </lineage>
</organism>
<reference evidence="4" key="1">
    <citation type="submission" date="2014-06" db="EMBL/GenBank/DDBJ databases">
        <title>Molecular and ecological studies on carbamate pesticide degrading bacteria isolated from agricultural soils.</title>
        <authorList>
            <person name="Kim D.-U."/>
            <person name="Ka J.-O."/>
        </authorList>
    </citation>
    <scope>NUCLEOTIDE SEQUENCE</scope>
    <source>
        <strain evidence="4">NS2</strain>
        <plasmid evidence="4">201</plasmid>
    </source>
</reference>
<accession>A0A0D4ZZM2</accession>
<dbReference type="GO" id="GO:0000166">
    <property type="term" value="F:nucleotide binding"/>
    <property type="evidence" value="ECO:0007669"/>
    <property type="project" value="InterPro"/>
</dbReference>
<evidence type="ECO:0000313" key="4">
    <source>
        <dbReference type="EMBL" id="AJW29386.1"/>
    </source>
</evidence>
<dbReference type="Pfam" id="PF01408">
    <property type="entry name" value="GFO_IDH_MocA"/>
    <property type="match status" value="1"/>
</dbReference>
<evidence type="ECO:0000259" key="2">
    <source>
        <dbReference type="Pfam" id="PF01408"/>
    </source>
</evidence>
<protein>
    <submittedName>
        <fullName evidence="4">Putative oxidoreductase</fullName>
    </submittedName>
</protein>
<keyword evidence="1" id="KW-0560">Oxidoreductase</keyword>
<dbReference type="PANTHER" id="PTHR43818">
    <property type="entry name" value="BCDNA.GH03377"/>
    <property type="match status" value="1"/>
</dbReference>
<keyword evidence="4" id="KW-0614">Plasmid</keyword>
<feature type="domain" description="Gal80p-like C-terminal" evidence="3">
    <location>
        <begin position="138"/>
        <end position="279"/>
    </location>
</feature>
<name>A0A0D4ZZM2_9SPHN</name>
<dbReference type="PANTHER" id="PTHR43818:SF11">
    <property type="entry name" value="BCDNA.GH03377"/>
    <property type="match status" value="1"/>
</dbReference>
<feature type="domain" description="Gfo/Idh/MocA-like oxidoreductase N-terminal" evidence="2">
    <location>
        <begin position="10"/>
        <end position="131"/>
    </location>
</feature>
<evidence type="ECO:0000256" key="1">
    <source>
        <dbReference type="ARBA" id="ARBA00023002"/>
    </source>
</evidence>
<dbReference type="Gene3D" id="3.40.50.720">
    <property type="entry name" value="NAD(P)-binding Rossmann-like Domain"/>
    <property type="match status" value="1"/>
</dbReference>